<organism evidence="1 2">
    <name type="scientific">Magnetospirillum gryphiswaldense (strain DSM 6361 / JCM 21280 / NBRC 15271 / MSR-1)</name>
    <dbReference type="NCBI Taxonomy" id="431944"/>
    <lineage>
        <taxon>Bacteria</taxon>
        <taxon>Pseudomonadati</taxon>
        <taxon>Pseudomonadota</taxon>
        <taxon>Alphaproteobacteria</taxon>
        <taxon>Rhodospirillales</taxon>
        <taxon>Rhodospirillaceae</taxon>
        <taxon>Magnetospirillum</taxon>
    </lineage>
</organism>
<evidence type="ECO:0000313" key="1">
    <source>
        <dbReference type="EMBL" id="CDL00024.1"/>
    </source>
</evidence>
<dbReference type="HOGENOM" id="CLU_2826005_0_0_5"/>
<dbReference type="EMBL" id="HG794546">
    <property type="protein sequence ID" value="CDL00024.1"/>
    <property type="molecule type" value="Genomic_DNA"/>
</dbReference>
<proteinExistence type="predicted"/>
<keyword evidence="2" id="KW-1185">Reference proteome</keyword>
<protein>
    <submittedName>
        <fullName evidence="1">Uncharacterized protein</fullName>
    </submittedName>
</protein>
<dbReference type="STRING" id="1430440.MGMSRv2__2809"/>
<reference evidence="1 2" key="1">
    <citation type="journal article" date="2014" name="Genome Announc.">
        <title>Complete genome sequence of Magnetospirillum gryphiswaldense MSR-1.</title>
        <authorList>
            <person name="Wang X."/>
            <person name="Wang Q."/>
            <person name="Zhang W."/>
            <person name="Wang Y."/>
            <person name="Li L."/>
            <person name="Wen T."/>
            <person name="Zhang T."/>
            <person name="Zhang Y."/>
            <person name="Xu J."/>
            <person name="Hu J."/>
            <person name="Li S."/>
            <person name="Liu L."/>
            <person name="Liu J."/>
            <person name="Jiang W."/>
            <person name="Tian J."/>
            <person name="Li Y."/>
            <person name="Schuler D."/>
            <person name="Wang L."/>
            <person name="Li J."/>
        </authorList>
    </citation>
    <scope>NUCLEOTIDE SEQUENCE [LARGE SCALE GENOMIC DNA]</scope>
    <source>
        <strain evidence="2">DSM 6361 / JCM 21280 / NBRC 15271 / MSR-1</strain>
    </source>
</reference>
<dbReference type="AlphaFoldDB" id="V6F3J0"/>
<name>V6F3J0_MAGGM</name>
<evidence type="ECO:0000313" key="2">
    <source>
        <dbReference type="Proteomes" id="UP000018922"/>
    </source>
</evidence>
<gene>
    <name evidence="1" type="ordered locus">MGMSRv2__2809</name>
</gene>
<dbReference type="KEGG" id="mgy:MGMSRv2__2809"/>
<sequence length="66" mass="7440">MGGSVRPLGLLGVLGIAHFLCRNVKYNKIKHLLYVKGKRYVKNKLFLWTLSPGSGKHPVPRHLCKT</sequence>
<dbReference type="Proteomes" id="UP000018922">
    <property type="component" value="Chromosome I"/>
</dbReference>
<accession>V6F3J0</accession>